<sequence>MKIIEPFTGESLAVPHPPEASGLRWSVHSGSYCFGFDATARRYKIVHHNFLKYSAAREGEADDDEELHVYTVGGGEGWTRVHVAHEVHGQAYGNPLYVDGTVYWPSRTYVNYKREDKLVRFDPASEKMTSEATVCLRLDRPSSERALFCRLVESTPCLMTYGSYCEWDVWFPEAEESGAGCLPEGLVLFNRWFDHGLYLRTMTRGLEFGESKLLFEVGKKQPIRYKYNGRASFVRARRHQQLPIAGAPPSSEQCNARTIGYAPTVSAAPLALYLGSSSP</sequence>
<name>A0ACD5Z094_AVESA</name>
<reference evidence="1" key="1">
    <citation type="submission" date="2021-05" db="EMBL/GenBank/DDBJ databases">
        <authorList>
            <person name="Scholz U."/>
            <person name="Mascher M."/>
            <person name="Fiebig A."/>
        </authorList>
    </citation>
    <scope>NUCLEOTIDE SEQUENCE [LARGE SCALE GENOMIC DNA]</scope>
</reference>
<accession>A0ACD5Z094</accession>
<dbReference type="EnsemblPlants" id="AVESA.00010b.r2.6CG1104430.1">
    <property type="protein sequence ID" value="AVESA.00010b.r2.6CG1104430.1.CDS.1"/>
    <property type="gene ID" value="AVESA.00010b.r2.6CG1104430"/>
</dbReference>
<organism evidence="1 2">
    <name type="scientific">Avena sativa</name>
    <name type="common">Oat</name>
    <dbReference type="NCBI Taxonomy" id="4498"/>
    <lineage>
        <taxon>Eukaryota</taxon>
        <taxon>Viridiplantae</taxon>
        <taxon>Streptophyta</taxon>
        <taxon>Embryophyta</taxon>
        <taxon>Tracheophyta</taxon>
        <taxon>Spermatophyta</taxon>
        <taxon>Magnoliopsida</taxon>
        <taxon>Liliopsida</taxon>
        <taxon>Poales</taxon>
        <taxon>Poaceae</taxon>
        <taxon>BOP clade</taxon>
        <taxon>Pooideae</taxon>
        <taxon>Poodae</taxon>
        <taxon>Poeae</taxon>
        <taxon>Poeae Chloroplast Group 1 (Aveneae type)</taxon>
        <taxon>Aveninae</taxon>
        <taxon>Avena</taxon>
    </lineage>
</organism>
<evidence type="ECO:0000313" key="2">
    <source>
        <dbReference type="Proteomes" id="UP001732700"/>
    </source>
</evidence>
<protein>
    <submittedName>
        <fullName evidence="1">Uncharacterized protein</fullName>
    </submittedName>
</protein>
<keyword evidence="2" id="KW-1185">Reference proteome</keyword>
<evidence type="ECO:0000313" key="1">
    <source>
        <dbReference type="EnsemblPlants" id="AVESA.00010b.r2.6CG1104430.1.CDS.1"/>
    </source>
</evidence>
<dbReference type="Proteomes" id="UP001732700">
    <property type="component" value="Chromosome 6C"/>
</dbReference>
<reference evidence="1" key="2">
    <citation type="submission" date="2025-09" db="UniProtKB">
        <authorList>
            <consortium name="EnsemblPlants"/>
        </authorList>
    </citation>
    <scope>IDENTIFICATION</scope>
</reference>
<proteinExistence type="predicted"/>